<organism evidence="1 2">
    <name type="scientific">Arctium lappa</name>
    <name type="common">Greater burdock</name>
    <name type="synonym">Lappa major</name>
    <dbReference type="NCBI Taxonomy" id="4217"/>
    <lineage>
        <taxon>Eukaryota</taxon>
        <taxon>Viridiplantae</taxon>
        <taxon>Streptophyta</taxon>
        <taxon>Embryophyta</taxon>
        <taxon>Tracheophyta</taxon>
        <taxon>Spermatophyta</taxon>
        <taxon>Magnoliopsida</taxon>
        <taxon>eudicotyledons</taxon>
        <taxon>Gunneridae</taxon>
        <taxon>Pentapetalae</taxon>
        <taxon>asterids</taxon>
        <taxon>campanulids</taxon>
        <taxon>Asterales</taxon>
        <taxon>Asteraceae</taxon>
        <taxon>Carduoideae</taxon>
        <taxon>Cardueae</taxon>
        <taxon>Arctiinae</taxon>
        <taxon>Arctium</taxon>
    </lineage>
</organism>
<proteinExistence type="predicted"/>
<sequence>MENHPPFTTSATTYHPSPPPTPTPITISDPNYPYPTTFIQADTTSFKNIVQLLTGSSEPPTTTTATRPESVPKNPIPPMKSGVNKKPSKLYERRNNQKNFKLSPLVPGFTNAGGFTVSPRNPNTAEILSPSILDFKSLVLSPVTPLVSDVFSKSPVNVDGGRNLDVEAEEKAIKEKGFYLHPSPASTPGRESELRLLNLFPVTSIRFFGCSSS</sequence>
<reference evidence="2" key="1">
    <citation type="journal article" date="2022" name="Mol. Ecol. Resour.">
        <title>The genomes of chicory, endive, great burdock and yacon provide insights into Asteraceae palaeo-polyploidization history and plant inulin production.</title>
        <authorList>
            <person name="Fan W."/>
            <person name="Wang S."/>
            <person name="Wang H."/>
            <person name="Wang A."/>
            <person name="Jiang F."/>
            <person name="Liu H."/>
            <person name="Zhao H."/>
            <person name="Xu D."/>
            <person name="Zhang Y."/>
        </authorList>
    </citation>
    <scope>NUCLEOTIDE SEQUENCE [LARGE SCALE GENOMIC DNA]</scope>
    <source>
        <strain evidence="2">cv. Niubang</strain>
    </source>
</reference>
<evidence type="ECO:0000313" key="1">
    <source>
        <dbReference type="EMBL" id="KAI3680713.1"/>
    </source>
</evidence>
<keyword evidence="2" id="KW-1185">Reference proteome</keyword>
<accession>A0ACB8Y7R3</accession>
<protein>
    <submittedName>
        <fullName evidence="1">Uncharacterized protein</fullName>
    </submittedName>
</protein>
<comment type="caution">
    <text evidence="1">The sequence shown here is derived from an EMBL/GenBank/DDBJ whole genome shotgun (WGS) entry which is preliminary data.</text>
</comment>
<dbReference type="Proteomes" id="UP001055879">
    <property type="component" value="Linkage Group LG13"/>
</dbReference>
<name>A0ACB8Y7R3_ARCLA</name>
<evidence type="ECO:0000313" key="2">
    <source>
        <dbReference type="Proteomes" id="UP001055879"/>
    </source>
</evidence>
<reference evidence="1 2" key="2">
    <citation type="journal article" date="2022" name="Mol. Ecol. Resour.">
        <title>The genomes of chicory, endive, great burdock and yacon provide insights into Asteraceae paleo-polyploidization history and plant inulin production.</title>
        <authorList>
            <person name="Fan W."/>
            <person name="Wang S."/>
            <person name="Wang H."/>
            <person name="Wang A."/>
            <person name="Jiang F."/>
            <person name="Liu H."/>
            <person name="Zhao H."/>
            <person name="Xu D."/>
            <person name="Zhang Y."/>
        </authorList>
    </citation>
    <scope>NUCLEOTIDE SEQUENCE [LARGE SCALE GENOMIC DNA]</scope>
    <source>
        <strain evidence="2">cv. Niubang</strain>
    </source>
</reference>
<gene>
    <name evidence="1" type="ORF">L6452_35487</name>
</gene>
<dbReference type="EMBL" id="CM042059">
    <property type="protein sequence ID" value="KAI3680713.1"/>
    <property type="molecule type" value="Genomic_DNA"/>
</dbReference>